<dbReference type="SUPFAM" id="SSF81901">
    <property type="entry name" value="HCP-like"/>
    <property type="match status" value="3"/>
</dbReference>
<comment type="caution">
    <text evidence="5">The sequence shown here is derived from an EMBL/GenBank/DDBJ whole genome shotgun (WGS) entry which is preliminary data.</text>
</comment>
<gene>
    <name evidence="5" type="ORF">CROQUDRAFT_36039</name>
</gene>
<feature type="region of interest" description="Disordered" evidence="3">
    <location>
        <begin position="50"/>
        <end position="78"/>
    </location>
</feature>
<feature type="compositionally biased region" description="Polar residues" evidence="3">
    <location>
        <begin position="1027"/>
        <end position="1043"/>
    </location>
</feature>
<evidence type="ECO:0000256" key="1">
    <source>
        <dbReference type="ARBA" id="ARBA00038101"/>
    </source>
</evidence>
<evidence type="ECO:0008006" key="7">
    <source>
        <dbReference type="Google" id="ProtNLM"/>
    </source>
</evidence>
<keyword evidence="6" id="KW-1185">Reference proteome</keyword>
<feature type="compositionally biased region" description="Polar residues" evidence="3">
    <location>
        <begin position="478"/>
        <end position="492"/>
    </location>
</feature>
<feature type="region of interest" description="Disordered" evidence="3">
    <location>
        <begin position="983"/>
        <end position="1074"/>
    </location>
</feature>
<dbReference type="GO" id="GO:0005789">
    <property type="term" value="C:endoplasmic reticulum membrane"/>
    <property type="evidence" value="ECO:0007669"/>
    <property type="project" value="TreeGrafter"/>
</dbReference>
<feature type="compositionally biased region" description="Polar residues" evidence="3">
    <location>
        <begin position="50"/>
        <end position="64"/>
    </location>
</feature>
<feature type="transmembrane region" description="Helical" evidence="4">
    <location>
        <begin position="956"/>
        <end position="975"/>
    </location>
</feature>
<dbReference type="EMBL" id="MU167210">
    <property type="protein sequence ID" value="KAG0152002.1"/>
    <property type="molecule type" value="Genomic_DNA"/>
</dbReference>
<evidence type="ECO:0000256" key="3">
    <source>
        <dbReference type="SAM" id="MobiDB-lite"/>
    </source>
</evidence>
<sequence>MRYIVIVIVTCSTWFLIGSWTLNNVISTSSDQSAGQDNPPSLTIQDEQVTLNHPSPPLQSQHSENPSDDALANPSSRTREQDGILLYNRAMRLLNHVQSHSTPCPPRISLQPSASFISPSSYTPILDHLPWLDRGPFSYILKLLRRPQKGTNAPTDKGSSAGSRSDRKKYSLFSLLTFPRRVFEKFGRTSERITKGGRKNGNAKILGQREAEEATYRAAELLERAAYENGNADAGLALGNLWLWGGNPPGLINRNATKAMEAYHWVSDLTGNATAQANLAFLYATGYGGVLGESLVNTGDQSTALLYYTFAALGGDYAAEMSLGYRHWAGIATQQSCSEALPFYKSAATKAMKTFDSGPPGGRHMPPLKVRLSDRDGGVYGPGASVASTGTNRNQHSPQHPATVQEWNDVLEFYQFHAERGDATFMFRLGRIYYYGFGTAGDDIKDFALSNGRNFLKALMWFNRIARTVWPRDPEAATSPSGQSVQTSQGHWQTPVVGGYDPSKDVKLKVDEHQAMAAGLAAGFLGRLYLRGEGVPRNNAKAFLWFSRGEAQGDRESHNGLGIMYRDGLGVREDLEKAVQYFQTAANAELADAHVNLGKYYLSIEDYVSAVSYFDSAIKYGDSFQSYFYLAEMNAEQVDRADLCPIAVAFYKRVAERGDWFQEVFWKAEKAWADGDEATALLGYWMTAERGYEVAQNNMAYILDRHKRRIQLPIERYSSNATDRLALTYWTRSAAQDNIDALVKMGDYYLQGYGSLAGVPQPEKAAACYQTATNTHLSAMSMWNLGWMHENGIGVSQDYHLAKRFYDLALETNSEASLPVSLSLAKLYARAIWGYVVHGDTKYLSIFSFSNEDAAKSGWWSLRKLREELTQRWFGIAPPAGANQDGGPPRTANGDMPMSDAEAAAFDVSAAQRALQSDDDPVQWARNARERERERTMAEEADDDDLFLAGDATDDFMESIGILFLCLGLGAFVFLRQQREQANARAEPERPNAEVPAPAAPNTPPVPTALNTPSVQPPAPPAPVTDISESTGSQTAFTSSTSDPPEAATRRRTTEGDSTNENDTNNANAGEGTE</sequence>
<feature type="compositionally biased region" description="Polar residues" evidence="3">
    <location>
        <begin position="1056"/>
        <end position="1068"/>
    </location>
</feature>
<keyword evidence="2" id="KW-0802">TPR repeat</keyword>
<keyword evidence="4" id="KW-0472">Membrane</keyword>
<dbReference type="PANTHER" id="PTHR11102:SF147">
    <property type="entry name" value="SEL1L ADAPTOR SUBUNIT OF ERAD E3 UBIQUITIN LIGASE"/>
    <property type="match status" value="1"/>
</dbReference>
<dbReference type="AlphaFoldDB" id="A0A9P6TH03"/>
<evidence type="ECO:0000313" key="5">
    <source>
        <dbReference type="EMBL" id="KAG0152002.1"/>
    </source>
</evidence>
<dbReference type="InterPro" id="IPR006597">
    <property type="entry name" value="Sel1-like"/>
</dbReference>
<keyword evidence="4" id="KW-1133">Transmembrane helix</keyword>
<organism evidence="5 6">
    <name type="scientific">Cronartium quercuum f. sp. fusiforme G11</name>
    <dbReference type="NCBI Taxonomy" id="708437"/>
    <lineage>
        <taxon>Eukaryota</taxon>
        <taxon>Fungi</taxon>
        <taxon>Dikarya</taxon>
        <taxon>Basidiomycota</taxon>
        <taxon>Pucciniomycotina</taxon>
        <taxon>Pucciniomycetes</taxon>
        <taxon>Pucciniales</taxon>
        <taxon>Coleosporiaceae</taxon>
        <taxon>Cronartium</taxon>
    </lineage>
</organism>
<proteinExistence type="inferred from homology"/>
<feature type="region of interest" description="Disordered" evidence="3">
    <location>
        <begin position="473"/>
        <end position="496"/>
    </location>
</feature>
<dbReference type="InterPro" id="IPR011990">
    <property type="entry name" value="TPR-like_helical_dom_sf"/>
</dbReference>
<reference evidence="5" key="1">
    <citation type="submission" date="2013-11" db="EMBL/GenBank/DDBJ databases">
        <title>Genome sequence of the fusiform rust pathogen reveals effectors for host alternation and coevolution with pine.</title>
        <authorList>
            <consortium name="DOE Joint Genome Institute"/>
            <person name="Smith K."/>
            <person name="Pendleton A."/>
            <person name="Kubisiak T."/>
            <person name="Anderson C."/>
            <person name="Salamov A."/>
            <person name="Aerts A."/>
            <person name="Riley R."/>
            <person name="Clum A."/>
            <person name="Lindquist E."/>
            <person name="Ence D."/>
            <person name="Campbell M."/>
            <person name="Kronenberg Z."/>
            <person name="Feau N."/>
            <person name="Dhillon B."/>
            <person name="Hamelin R."/>
            <person name="Burleigh J."/>
            <person name="Smith J."/>
            <person name="Yandell M."/>
            <person name="Nelson C."/>
            <person name="Grigoriev I."/>
            <person name="Davis J."/>
        </authorList>
    </citation>
    <scope>NUCLEOTIDE SEQUENCE</scope>
    <source>
        <strain evidence="5">G11</strain>
    </source>
</reference>
<dbReference type="Pfam" id="PF08238">
    <property type="entry name" value="Sel1"/>
    <property type="match status" value="7"/>
</dbReference>
<evidence type="ECO:0000313" key="6">
    <source>
        <dbReference type="Proteomes" id="UP000886653"/>
    </source>
</evidence>
<dbReference type="PROSITE" id="PS50005">
    <property type="entry name" value="TPR"/>
    <property type="match status" value="1"/>
</dbReference>
<dbReference type="Proteomes" id="UP000886653">
    <property type="component" value="Unassembled WGS sequence"/>
</dbReference>
<dbReference type="GO" id="GO:0036503">
    <property type="term" value="P:ERAD pathway"/>
    <property type="evidence" value="ECO:0007669"/>
    <property type="project" value="TreeGrafter"/>
</dbReference>
<feature type="repeat" description="TPR" evidence="2">
    <location>
        <begin position="591"/>
        <end position="624"/>
    </location>
</feature>
<name>A0A9P6TH03_9BASI</name>
<feature type="compositionally biased region" description="Pro residues" evidence="3">
    <location>
        <begin position="998"/>
        <end position="1007"/>
    </location>
</feature>
<dbReference type="SMART" id="SM00671">
    <property type="entry name" value="SEL1"/>
    <property type="match status" value="9"/>
</dbReference>
<feature type="region of interest" description="Disordered" evidence="3">
    <location>
        <begin position="916"/>
        <end position="938"/>
    </location>
</feature>
<dbReference type="OrthoDB" id="27934at2759"/>
<dbReference type="Gene3D" id="1.25.40.10">
    <property type="entry name" value="Tetratricopeptide repeat domain"/>
    <property type="match status" value="3"/>
</dbReference>
<accession>A0A9P6TH03</accession>
<evidence type="ECO:0000256" key="2">
    <source>
        <dbReference type="PROSITE-ProRule" id="PRU00339"/>
    </source>
</evidence>
<dbReference type="InterPro" id="IPR050767">
    <property type="entry name" value="Sel1_AlgK"/>
</dbReference>
<dbReference type="PANTHER" id="PTHR11102">
    <property type="entry name" value="SEL-1-LIKE PROTEIN"/>
    <property type="match status" value="1"/>
</dbReference>
<comment type="similarity">
    <text evidence="1">Belongs to the sel-1 family.</text>
</comment>
<evidence type="ECO:0000256" key="4">
    <source>
        <dbReference type="SAM" id="Phobius"/>
    </source>
</evidence>
<feature type="compositionally biased region" description="Basic and acidic residues" evidence="3">
    <location>
        <begin position="927"/>
        <end position="938"/>
    </location>
</feature>
<dbReference type="InterPro" id="IPR019734">
    <property type="entry name" value="TPR_rpt"/>
</dbReference>
<protein>
    <recommendedName>
        <fullName evidence="7">ERAD-associated protein</fullName>
    </recommendedName>
</protein>
<keyword evidence="4" id="KW-0812">Transmembrane</keyword>